<reference evidence="8 9" key="1">
    <citation type="submission" date="2018-01" db="EMBL/GenBank/DDBJ databases">
        <title>Saezia sanguinis gen. nov., sp. nov., in the order Burkholderiales isolated from human blood.</title>
        <authorList>
            <person name="Medina-Pascual M.J."/>
            <person name="Valdezate S."/>
            <person name="Monzon S."/>
            <person name="Cuesta I."/>
            <person name="Carrasco G."/>
            <person name="Villalon P."/>
            <person name="Saez-Nieto J.A."/>
        </authorList>
    </citation>
    <scope>NUCLEOTIDE SEQUENCE [LARGE SCALE GENOMIC DNA]</scope>
    <source>
        <strain evidence="8 9">CNM695-12</strain>
    </source>
</reference>
<evidence type="ECO:0000256" key="7">
    <source>
        <dbReference type="SAM" id="SignalP"/>
    </source>
</evidence>
<dbReference type="RefSeq" id="WP_126980669.1">
    <property type="nucleotide sequence ID" value="NZ_CAWUGC010000002.1"/>
</dbReference>
<keyword evidence="4" id="KW-0564">Palmitate</keyword>
<gene>
    <name evidence="8" type="primary">metQ_2</name>
    <name evidence="8" type="ORF">CUZ56_02493</name>
</gene>
<dbReference type="GO" id="GO:0016020">
    <property type="term" value="C:membrane"/>
    <property type="evidence" value="ECO:0007669"/>
    <property type="project" value="UniProtKB-SubCell"/>
</dbReference>
<keyword evidence="3" id="KW-0472">Membrane</keyword>
<dbReference type="PANTHER" id="PTHR30429">
    <property type="entry name" value="D-METHIONINE-BINDING LIPOPROTEIN METQ"/>
    <property type="match status" value="1"/>
</dbReference>
<dbReference type="CDD" id="cd13598">
    <property type="entry name" value="PBP2_lipoprotein_IlpA_like"/>
    <property type="match status" value="1"/>
</dbReference>
<dbReference type="InterPro" id="IPR004872">
    <property type="entry name" value="Lipoprotein_NlpA"/>
</dbReference>
<comment type="subcellular location">
    <subcellularLocation>
        <location evidence="1">Membrane</location>
        <topology evidence="1">Lipid-anchor</topology>
    </subcellularLocation>
</comment>
<evidence type="ECO:0000256" key="6">
    <source>
        <dbReference type="PIRNR" id="PIRNR002854"/>
    </source>
</evidence>
<accession>A0A433SAX6</accession>
<evidence type="ECO:0000313" key="9">
    <source>
        <dbReference type="Proteomes" id="UP000286947"/>
    </source>
</evidence>
<dbReference type="OrthoDB" id="9812878at2"/>
<evidence type="ECO:0000256" key="4">
    <source>
        <dbReference type="ARBA" id="ARBA00023139"/>
    </source>
</evidence>
<dbReference type="PIRSF" id="PIRSF002854">
    <property type="entry name" value="MetQ"/>
    <property type="match status" value="1"/>
</dbReference>
<organism evidence="8 9">
    <name type="scientific">Saezia sanguinis</name>
    <dbReference type="NCBI Taxonomy" id="1965230"/>
    <lineage>
        <taxon>Bacteria</taxon>
        <taxon>Pseudomonadati</taxon>
        <taxon>Pseudomonadota</taxon>
        <taxon>Betaproteobacteria</taxon>
        <taxon>Burkholderiales</taxon>
        <taxon>Saeziaceae</taxon>
        <taxon>Saezia</taxon>
    </lineage>
</organism>
<keyword evidence="9" id="KW-1185">Reference proteome</keyword>
<dbReference type="EMBL" id="PQSP01000008">
    <property type="protein sequence ID" value="RUS65893.1"/>
    <property type="molecule type" value="Genomic_DNA"/>
</dbReference>
<dbReference type="Pfam" id="PF03180">
    <property type="entry name" value="Lipoprotein_9"/>
    <property type="match status" value="1"/>
</dbReference>
<keyword evidence="2 7" id="KW-0732">Signal</keyword>
<feature type="signal peptide" evidence="7">
    <location>
        <begin position="1"/>
        <end position="25"/>
    </location>
</feature>
<feature type="chain" id="PRO_5019196361" description="Lipoprotein" evidence="7">
    <location>
        <begin position="26"/>
        <end position="265"/>
    </location>
</feature>
<comment type="caution">
    <text evidence="8">The sequence shown here is derived from an EMBL/GenBank/DDBJ whole genome shotgun (WGS) entry which is preliminary data.</text>
</comment>
<comment type="similarity">
    <text evidence="6">Belongs to the nlpA lipoprotein family.</text>
</comment>
<dbReference type="PANTHER" id="PTHR30429:SF1">
    <property type="entry name" value="D-METHIONINE-BINDING LIPOPROTEIN METQ-RELATED"/>
    <property type="match status" value="1"/>
</dbReference>
<protein>
    <recommendedName>
        <fullName evidence="6">Lipoprotein</fullName>
    </recommendedName>
</protein>
<dbReference type="Proteomes" id="UP000286947">
    <property type="component" value="Unassembled WGS sequence"/>
</dbReference>
<dbReference type="Gene3D" id="3.40.190.10">
    <property type="entry name" value="Periplasmic binding protein-like II"/>
    <property type="match status" value="2"/>
</dbReference>
<evidence type="ECO:0000256" key="1">
    <source>
        <dbReference type="ARBA" id="ARBA00004635"/>
    </source>
</evidence>
<dbReference type="SUPFAM" id="SSF53850">
    <property type="entry name" value="Periplasmic binding protein-like II"/>
    <property type="match status" value="1"/>
</dbReference>
<sequence length="265" mass="28534" precursor="true">MKRQLFLRSVLAAVFSVSVSGLALADGKPFRVGVTPGPHAQIVEAAKAVAAKDGLDVEVIEFTNYMLPNQALASGELNANSFQHKPYLDNQVRSQGLKLIAISQSIAFPMGIYSRTLTDLKAVPEGAKVGVPNDPSNNARALILLQDAKLIELKPDFGINGTVQDIASNPHKLQFIEMDAAQLPRSLGDVGLAVIPTNYALDAGLNPKQDALILEPADSPYTGIIAVRESDKDNEDVAKFIRAYRSPEVKAFIETTFKGAILPTW</sequence>
<dbReference type="NCBIfam" id="TIGR00363">
    <property type="entry name" value="MetQ/NlpA family lipoprotein"/>
    <property type="match status" value="1"/>
</dbReference>
<name>A0A433SAX6_9BURK</name>
<dbReference type="AlphaFoldDB" id="A0A433SAX6"/>
<evidence type="ECO:0000256" key="3">
    <source>
        <dbReference type="ARBA" id="ARBA00023136"/>
    </source>
</evidence>
<proteinExistence type="inferred from homology"/>
<evidence type="ECO:0000256" key="5">
    <source>
        <dbReference type="ARBA" id="ARBA00023288"/>
    </source>
</evidence>
<keyword evidence="5 6" id="KW-0449">Lipoprotein</keyword>
<evidence type="ECO:0000256" key="2">
    <source>
        <dbReference type="ARBA" id="ARBA00022729"/>
    </source>
</evidence>
<evidence type="ECO:0000313" key="8">
    <source>
        <dbReference type="EMBL" id="RUS65893.1"/>
    </source>
</evidence>